<name>A0AAD7IBM5_9AGAR</name>
<feature type="transmembrane region" description="Helical" evidence="2">
    <location>
        <begin position="98"/>
        <end position="131"/>
    </location>
</feature>
<keyword evidence="2" id="KW-0472">Membrane</keyword>
<accession>A0AAD7IBM5</accession>
<feature type="transmembrane region" description="Helical" evidence="2">
    <location>
        <begin position="30"/>
        <end position="53"/>
    </location>
</feature>
<organism evidence="3 4">
    <name type="scientific">Mycena maculata</name>
    <dbReference type="NCBI Taxonomy" id="230809"/>
    <lineage>
        <taxon>Eukaryota</taxon>
        <taxon>Fungi</taxon>
        <taxon>Dikarya</taxon>
        <taxon>Basidiomycota</taxon>
        <taxon>Agaricomycotina</taxon>
        <taxon>Agaricomycetes</taxon>
        <taxon>Agaricomycetidae</taxon>
        <taxon>Agaricales</taxon>
        <taxon>Marasmiineae</taxon>
        <taxon>Mycenaceae</taxon>
        <taxon>Mycena</taxon>
    </lineage>
</organism>
<evidence type="ECO:0000313" key="3">
    <source>
        <dbReference type="EMBL" id="KAJ7739473.1"/>
    </source>
</evidence>
<keyword evidence="2" id="KW-1133">Transmembrane helix</keyword>
<gene>
    <name evidence="3" type="ORF">DFH07DRAFT_840249</name>
</gene>
<evidence type="ECO:0000256" key="1">
    <source>
        <dbReference type="SAM" id="MobiDB-lite"/>
    </source>
</evidence>
<evidence type="ECO:0000313" key="4">
    <source>
        <dbReference type="Proteomes" id="UP001215280"/>
    </source>
</evidence>
<dbReference type="Proteomes" id="UP001215280">
    <property type="component" value="Unassembled WGS sequence"/>
</dbReference>
<dbReference type="EMBL" id="JARJLG010000132">
    <property type="protein sequence ID" value="KAJ7739473.1"/>
    <property type="molecule type" value="Genomic_DNA"/>
</dbReference>
<protein>
    <submittedName>
        <fullName evidence="3">Uncharacterized protein</fullName>
    </submittedName>
</protein>
<reference evidence="3" key="1">
    <citation type="submission" date="2023-03" db="EMBL/GenBank/DDBJ databases">
        <title>Massive genome expansion in bonnet fungi (Mycena s.s.) driven by repeated elements and novel gene families across ecological guilds.</title>
        <authorList>
            <consortium name="Lawrence Berkeley National Laboratory"/>
            <person name="Harder C.B."/>
            <person name="Miyauchi S."/>
            <person name="Viragh M."/>
            <person name="Kuo A."/>
            <person name="Thoen E."/>
            <person name="Andreopoulos B."/>
            <person name="Lu D."/>
            <person name="Skrede I."/>
            <person name="Drula E."/>
            <person name="Henrissat B."/>
            <person name="Morin E."/>
            <person name="Kohler A."/>
            <person name="Barry K."/>
            <person name="LaButti K."/>
            <person name="Morin E."/>
            <person name="Salamov A."/>
            <person name="Lipzen A."/>
            <person name="Mereny Z."/>
            <person name="Hegedus B."/>
            <person name="Baldrian P."/>
            <person name="Stursova M."/>
            <person name="Weitz H."/>
            <person name="Taylor A."/>
            <person name="Grigoriev I.V."/>
            <person name="Nagy L.G."/>
            <person name="Martin F."/>
            <person name="Kauserud H."/>
        </authorList>
    </citation>
    <scope>NUCLEOTIDE SEQUENCE</scope>
    <source>
        <strain evidence="3">CBHHK188m</strain>
    </source>
</reference>
<keyword evidence="4" id="KW-1185">Reference proteome</keyword>
<dbReference type="AlphaFoldDB" id="A0AAD7IBM5"/>
<sequence length="154" mass="16329">MASILPSAVPPPDAPALARALPYVFSGASLVFSSLVALLRASFALLAFIAKVIAHPIVILSPFPVLLYIAAPIIVFCQISLEVLVYSPYRAIVYISDAFYPAYVFLGVACIAGALVGLSGRLAVLAMLYVASPQSPSPRLLADAHEEQKPHRIP</sequence>
<feature type="compositionally biased region" description="Basic and acidic residues" evidence="1">
    <location>
        <begin position="142"/>
        <end position="154"/>
    </location>
</feature>
<feature type="transmembrane region" description="Helical" evidence="2">
    <location>
        <begin position="65"/>
        <end position="86"/>
    </location>
</feature>
<evidence type="ECO:0000256" key="2">
    <source>
        <dbReference type="SAM" id="Phobius"/>
    </source>
</evidence>
<proteinExistence type="predicted"/>
<feature type="region of interest" description="Disordered" evidence="1">
    <location>
        <begin position="135"/>
        <end position="154"/>
    </location>
</feature>
<comment type="caution">
    <text evidence="3">The sequence shown here is derived from an EMBL/GenBank/DDBJ whole genome shotgun (WGS) entry which is preliminary data.</text>
</comment>
<keyword evidence="2" id="KW-0812">Transmembrane</keyword>